<name>A0ABY6ADU9_9GAMM</name>
<dbReference type="SUPFAM" id="SSF53448">
    <property type="entry name" value="Nucleotide-diphospho-sugar transferases"/>
    <property type="match status" value="1"/>
</dbReference>
<dbReference type="Pfam" id="PF12804">
    <property type="entry name" value="NTP_transf_3"/>
    <property type="match status" value="1"/>
</dbReference>
<keyword evidence="2" id="KW-0460">Magnesium</keyword>
<evidence type="ECO:0000256" key="3">
    <source>
        <dbReference type="SAM" id="MobiDB-lite"/>
    </source>
</evidence>
<gene>
    <name evidence="5" type="ORF">HUF19_16800</name>
</gene>
<dbReference type="RefSeq" id="WP_260997679.1">
    <property type="nucleotide sequence ID" value="NZ_CP054475.1"/>
</dbReference>
<feature type="region of interest" description="Disordered" evidence="3">
    <location>
        <begin position="183"/>
        <end position="204"/>
    </location>
</feature>
<protein>
    <submittedName>
        <fullName evidence="5">NTP transferase domain-containing protein</fullName>
    </submittedName>
</protein>
<keyword evidence="6" id="KW-1185">Reference proteome</keyword>
<sequence>MNAPQLAAVLLAGGSSLRMGQDKALLPVNGFRHLGERNWQQLIALKPAALWLSRQPHQAELGLSAPDDCHYKILADDVAGAGPLAGIQAAVKAALNDQIDELILLPVDMPHIRSQDLQQLISSGRAANKAACYQQDSLPICLPLYLPVSQELLHWLNEQLQNPAARRSVGSLIHTFDSVQLPSPGTHALTNTNTPDEWAEHARH</sequence>
<proteinExistence type="predicted"/>
<keyword evidence="1 5" id="KW-0808">Transferase</keyword>
<feature type="domain" description="MobA-like NTP transferase" evidence="4">
    <location>
        <begin position="8"/>
        <end position="166"/>
    </location>
</feature>
<evidence type="ECO:0000256" key="2">
    <source>
        <dbReference type="ARBA" id="ARBA00022842"/>
    </source>
</evidence>
<feature type="compositionally biased region" description="Polar residues" evidence="3">
    <location>
        <begin position="183"/>
        <end position="195"/>
    </location>
</feature>
<evidence type="ECO:0000313" key="5">
    <source>
        <dbReference type="EMBL" id="UXD88993.1"/>
    </source>
</evidence>
<dbReference type="InterPro" id="IPR029044">
    <property type="entry name" value="Nucleotide-diphossugar_trans"/>
</dbReference>
<dbReference type="InterPro" id="IPR025877">
    <property type="entry name" value="MobA-like_NTP_Trfase"/>
</dbReference>
<accession>A0ABY6ADU9</accession>
<dbReference type="PANTHER" id="PTHR19136:SF81">
    <property type="entry name" value="MOLYBDENUM COFACTOR GUANYLYLTRANSFERASE"/>
    <property type="match status" value="1"/>
</dbReference>
<evidence type="ECO:0000256" key="1">
    <source>
        <dbReference type="ARBA" id="ARBA00022679"/>
    </source>
</evidence>
<evidence type="ECO:0000313" key="6">
    <source>
        <dbReference type="Proteomes" id="UP001065322"/>
    </source>
</evidence>
<reference evidence="6" key="1">
    <citation type="submission" date="2020-06" db="EMBL/GenBank/DDBJ databases">
        <title>Thalassolituus marinus alknpb1M-1, a hydrocarbon-degrading bacterium isolated from the deep-sea overlying water using an in-situ strategy from the South China Sea basin.</title>
        <authorList>
            <person name="Dong C."/>
            <person name="Chen Y."/>
            <person name="Shao Z."/>
        </authorList>
    </citation>
    <scope>NUCLEOTIDE SEQUENCE [LARGE SCALE GENOMIC DNA]</scope>
    <source>
        <strain evidence="6">alknpb1M-1</strain>
    </source>
</reference>
<dbReference type="PANTHER" id="PTHR19136">
    <property type="entry name" value="MOLYBDENUM COFACTOR GUANYLYLTRANSFERASE"/>
    <property type="match status" value="1"/>
</dbReference>
<evidence type="ECO:0000259" key="4">
    <source>
        <dbReference type="Pfam" id="PF12804"/>
    </source>
</evidence>
<dbReference type="Gene3D" id="3.90.550.10">
    <property type="entry name" value="Spore Coat Polysaccharide Biosynthesis Protein SpsA, Chain A"/>
    <property type="match status" value="1"/>
</dbReference>
<dbReference type="EMBL" id="CP054475">
    <property type="protein sequence ID" value="UXD88993.1"/>
    <property type="molecule type" value="Genomic_DNA"/>
</dbReference>
<organism evidence="5 6">
    <name type="scientific">Thalassolituus hydrocarboniclasticus</name>
    <dbReference type="NCBI Taxonomy" id="2742796"/>
    <lineage>
        <taxon>Bacteria</taxon>
        <taxon>Pseudomonadati</taxon>
        <taxon>Pseudomonadota</taxon>
        <taxon>Gammaproteobacteria</taxon>
        <taxon>Oceanospirillales</taxon>
        <taxon>Oceanospirillaceae</taxon>
        <taxon>Thalassolituus</taxon>
    </lineage>
</organism>
<dbReference type="GO" id="GO:0016740">
    <property type="term" value="F:transferase activity"/>
    <property type="evidence" value="ECO:0007669"/>
    <property type="project" value="UniProtKB-KW"/>
</dbReference>
<dbReference type="Proteomes" id="UP001065322">
    <property type="component" value="Chromosome"/>
</dbReference>